<evidence type="ECO:0000256" key="8">
    <source>
        <dbReference type="ARBA" id="ARBA00023049"/>
    </source>
</evidence>
<evidence type="ECO:0000256" key="1">
    <source>
        <dbReference type="ARBA" id="ARBA00001947"/>
    </source>
</evidence>
<dbReference type="Gene3D" id="1.10.1380.10">
    <property type="entry name" value="Neutral endopeptidase , domain2"/>
    <property type="match status" value="1"/>
</dbReference>
<evidence type="ECO:0000313" key="13">
    <source>
        <dbReference type="EMBL" id="KAF7270096.1"/>
    </source>
</evidence>
<keyword evidence="14" id="KW-1185">Reference proteome</keyword>
<dbReference type="GO" id="GO:0046872">
    <property type="term" value="F:metal ion binding"/>
    <property type="evidence" value="ECO:0007669"/>
    <property type="project" value="UniProtKB-KW"/>
</dbReference>
<accession>A0A834I0X4</accession>
<evidence type="ECO:0000256" key="4">
    <source>
        <dbReference type="ARBA" id="ARBA00022670"/>
    </source>
</evidence>
<dbReference type="PANTHER" id="PTHR11733:SF228">
    <property type="entry name" value="PROTEIN GONE EARLY"/>
    <property type="match status" value="1"/>
</dbReference>
<dbReference type="InterPro" id="IPR008753">
    <property type="entry name" value="Peptidase_M13_N"/>
</dbReference>
<evidence type="ECO:0000256" key="6">
    <source>
        <dbReference type="ARBA" id="ARBA00022801"/>
    </source>
</evidence>
<dbReference type="Proteomes" id="UP000625711">
    <property type="component" value="Unassembled WGS sequence"/>
</dbReference>
<keyword evidence="10" id="KW-1133">Transmembrane helix</keyword>
<feature type="domain" description="Peptidase M13 C-terminal" evidence="11">
    <location>
        <begin position="579"/>
        <end position="772"/>
    </location>
</feature>
<dbReference type="Gene3D" id="3.40.390.10">
    <property type="entry name" value="Collagenase (Catalytic Domain)"/>
    <property type="match status" value="1"/>
</dbReference>
<comment type="similarity">
    <text evidence="3">Belongs to the peptidase M13 family.</text>
</comment>
<dbReference type="GO" id="GO:0005886">
    <property type="term" value="C:plasma membrane"/>
    <property type="evidence" value="ECO:0007669"/>
    <property type="project" value="UniProtKB-SubCell"/>
</dbReference>
<evidence type="ECO:0000259" key="12">
    <source>
        <dbReference type="Pfam" id="PF05649"/>
    </source>
</evidence>
<dbReference type="OrthoDB" id="7867452at2759"/>
<evidence type="ECO:0000256" key="5">
    <source>
        <dbReference type="ARBA" id="ARBA00022723"/>
    </source>
</evidence>
<comment type="cofactor">
    <cofactor evidence="1">
        <name>Zn(2+)</name>
        <dbReference type="ChEBI" id="CHEBI:29105"/>
    </cofactor>
</comment>
<organism evidence="13 14">
    <name type="scientific">Rhynchophorus ferrugineus</name>
    <name type="common">Red palm weevil</name>
    <name type="synonym">Curculio ferrugineus</name>
    <dbReference type="NCBI Taxonomy" id="354439"/>
    <lineage>
        <taxon>Eukaryota</taxon>
        <taxon>Metazoa</taxon>
        <taxon>Ecdysozoa</taxon>
        <taxon>Arthropoda</taxon>
        <taxon>Hexapoda</taxon>
        <taxon>Insecta</taxon>
        <taxon>Pterygota</taxon>
        <taxon>Neoptera</taxon>
        <taxon>Endopterygota</taxon>
        <taxon>Coleoptera</taxon>
        <taxon>Polyphaga</taxon>
        <taxon>Cucujiformia</taxon>
        <taxon>Curculionidae</taxon>
        <taxon>Dryophthorinae</taxon>
        <taxon>Rhynchophorus</taxon>
    </lineage>
</organism>
<dbReference type="PANTHER" id="PTHR11733">
    <property type="entry name" value="ZINC METALLOPROTEASE FAMILY M13 NEPRILYSIN-RELATED"/>
    <property type="match status" value="1"/>
</dbReference>
<dbReference type="Pfam" id="PF05649">
    <property type="entry name" value="Peptidase_M13_N"/>
    <property type="match status" value="1"/>
</dbReference>
<dbReference type="GO" id="GO:0016485">
    <property type="term" value="P:protein processing"/>
    <property type="evidence" value="ECO:0007669"/>
    <property type="project" value="TreeGrafter"/>
</dbReference>
<dbReference type="EMBL" id="JAACXV010014136">
    <property type="protein sequence ID" value="KAF7270096.1"/>
    <property type="molecule type" value="Genomic_DNA"/>
</dbReference>
<evidence type="ECO:0000256" key="9">
    <source>
        <dbReference type="SAM" id="MobiDB-lite"/>
    </source>
</evidence>
<dbReference type="InterPro" id="IPR024079">
    <property type="entry name" value="MetalloPept_cat_dom_sf"/>
</dbReference>
<reference evidence="13" key="1">
    <citation type="submission" date="2020-08" db="EMBL/GenBank/DDBJ databases">
        <title>Genome sequencing and assembly of the red palm weevil Rhynchophorus ferrugineus.</title>
        <authorList>
            <person name="Dias G.B."/>
            <person name="Bergman C.M."/>
            <person name="Manee M."/>
        </authorList>
    </citation>
    <scope>NUCLEOTIDE SEQUENCE</scope>
    <source>
        <strain evidence="13">AA-2017</strain>
        <tissue evidence="13">Whole larva</tissue>
    </source>
</reference>
<dbReference type="SUPFAM" id="SSF55486">
    <property type="entry name" value="Metalloproteases ('zincins'), catalytic domain"/>
    <property type="match status" value="1"/>
</dbReference>
<keyword evidence="8" id="KW-0482">Metalloprotease</keyword>
<dbReference type="CDD" id="cd08662">
    <property type="entry name" value="M13"/>
    <property type="match status" value="1"/>
</dbReference>
<feature type="transmembrane region" description="Helical" evidence="10">
    <location>
        <begin position="69"/>
        <end position="94"/>
    </location>
</feature>
<proteinExistence type="inferred from homology"/>
<dbReference type="InterPro" id="IPR018497">
    <property type="entry name" value="Peptidase_M13_C"/>
</dbReference>
<keyword evidence="5" id="KW-0479">Metal-binding</keyword>
<feature type="region of interest" description="Disordered" evidence="9">
    <location>
        <begin position="1"/>
        <end position="37"/>
    </location>
</feature>
<protein>
    <submittedName>
        <fullName evidence="13">Uncharacterized protein</fullName>
    </submittedName>
</protein>
<evidence type="ECO:0000256" key="7">
    <source>
        <dbReference type="ARBA" id="ARBA00022833"/>
    </source>
</evidence>
<evidence type="ECO:0000259" key="11">
    <source>
        <dbReference type="Pfam" id="PF01431"/>
    </source>
</evidence>
<feature type="domain" description="Peptidase M13 N-terminal" evidence="12">
    <location>
        <begin position="128"/>
        <end position="513"/>
    </location>
</feature>
<evidence type="ECO:0000256" key="3">
    <source>
        <dbReference type="ARBA" id="ARBA00007357"/>
    </source>
</evidence>
<evidence type="ECO:0000256" key="2">
    <source>
        <dbReference type="ARBA" id="ARBA00004401"/>
    </source>
</evidence>
<keyword evidence="6" id="KW-0378">Hydrolase</keyword>
<dbReference type="PROSITE" id="PS51885">
    <property type="entry name" value="NEPRILYSIN"/>
    <property type="match status" value="1"/>
</dbReference>
<gene>
    <name evidence="13" type="ORF">GWI33_016897</name>
</gene>
<evidence type="ECO:0000256" key="10">
    <source>
        <dbReference type="SAM" id="Phobius"/>
    </source>
</evidence>
<comment type="subcellular location">
    <subcellularLocation>
        <location evidence="2">Cell membrane</location>
        <topology evidence="2">Single-pass type II membrane protein</topology>
    </subcellularLocation>
</comment>
<sequence length="780" mass="88987">MPPTSHNATPATLGSTNGTMDTKSDTKNGEDTTELDPCLDQKAPIKDHDRFYDKYLDTMEKKTGLTRKWVWIMLGLVLALLVLLVLVVALGVTWNGIPHMYKYPICKDPGCLRAAAQIKEDLDTSVSPCSNLWGAFCSSWSRNSTRPTDRAVWNQKEKLVVKESERIRTLISTLDLPLATSSIEWKLKYLYQSCVEPGVLYRDNAWPLTNIITELGGWYITKNWNRDEFNGIELLSKLQVSYGVSPFFRIHVEPDPHSPDSYSVRISPSGLGLPDRLYYYLESAEPMRNAYLEYIRDVVINLNTPKSEASKFAQDIYSYEKRIAEVTPSRASSRNPITSYNTMALFELKDAHSMIPFHDILQAMYPKANISENTEVIITSLSYLTQISQIIASTDRLTMNGYLIWSLVQKYIPFLADQYPPLLHSFNSALFGISQPLKRWEFCTSLLKTHMGLAIEYLHEKASPINTKTKNIVNSTFHNILGVVKEKIAVFKIYPLLYQHLDTKLNSITLQVGLPEDLKTLQYLKDYFVSFTVIKLNFFESVKNAMIFRTSLEEKLLTKSLTGGDFLAEYLRETPAVRYVASKNQVIVPRSLLSEPFFSEAFPASVLYGRIGQEIAESLITSILPYHSLWTSDKKILTPFHMTVNESFRSVTNSRRCLSRYLSRLDLDVPMQVRNETALSIIQELSALSITSEALSRMFNDQNHKHQGGLEQYEEQGLLFISYAQTRCSEQTSQQRFYQNIVDFTLSQKTLLHIAWSQVSVFQGAFSCKEDKDVRCPSVF</sequence>
<evidence type="ECO:0000313" key="14">
    <source>
        <dbReference type="Proteomes" id="UP000625711"/>
    </source>
</evidence>
<dbReference type="Pfam" id="PF01431">
    <property type="entry name" value="Peptidase_M13"/>
    <property type="match status" value="1"/>
</dbReference>
<dbReference type="InterPro" id="IPR000718">
    <property type="entry name" value="Peptidase_M13"/>
</dbReference>
<keyword evidence="7" id="KW-0862">Zinc</keyword>
<name>A0A834I0X4_RHYFE</name>
<feature type="compositionally biased region" description="Polar residues" evidence="9">
    <location>
        <begin position="1"/>
        <end position="21"/>
    </location>
</feature>
<dbReference type="GO" id="GO:0004222">
    <property type="term" value="F:metalloendopeptidase activity"/>
    <property type="evidence" value="ECO:0007669"/>
    <property type="project" value="InterPro"/>
</dbReference>
<keyword evidence="10" id="KW-0812">Transmembrane</keyword>
<keyword evidence="10" id="KW-0472">Membrane</keyword>
<comment type="caution">
    <text evidence="13">The sequence shown here is derived from an EMBL/GenBank/DDBJ whole genome shotgun (WGS) entry which is preliminary data.</text>
</comment>
<dbReference type="InterPro" id="IPR042089">
    <property type="entry name" value="Peptidase_M13_dom_2"/>
</dbReference>
<keyword evidence="4" id="KW-0645">Protease</keyword>
<dbReference type="AlphaFoldDB" id="A0A834I0X4"/>